<accession>A0A6M3KFP9</accession>
<evidence type="ECO:0000313" key="1">
    <source>
        <dbReference type="EMBL" id="QJA61512.1"/>
    </source>
</evidence>
<protein>
    <submittedName>
        <fullName evidence="2">Putative zinc-or iron-chelating protein</fullName>
    </submittedName>
</protein>
<proteinExistence type="predicted"/>
<dbReference type="EMBL" id="MT142436">
    <property type="protein sequence ID" value="QJA80789.1"/>
    <property type="molecule type" value="Genomic_DNA"/>
</dbReference>
<gene>
    <name evidence="2" type="ORF">MM415A00651_0002</name>
    <name evidence="1" type="ORF">MM415B00931_0033</name>
</gene>
<organism evidence="2">
    <name type="scientific">viral metagenome</name>
    <dbReference type="NCBI Taxonomy" id="1070528"/>
    <lineage>
        <taxon>unclassified sequences</taxon>
        <taxon>metagenomes</taxon>
        <taxon>organismal metagenomes</taxon>
    </lineage>
</organism>
<dbReference type="InterPro" id="IPR005358">
    <property type="entry name" value="Puta_zinc/iron-chelating_dom"/>
</dbReference>
<dbReference type="AlphaFoldDB" id="A0A6M3KFP9"/>
<dbReference type="Pfam" id="PF03692">
    <property type="entry name" value="CxxCxxCC"/>
    <property type="match status" value="1"/>
</dbReference>
<name>A0A6M3KFP9_9ZZZZ</name>
<reference evidence="2" key="1">
    <citation type="submission" date="2020-03" db="EMBL/GenBank/DDBJ databases">
        <title>The deep terrestrial virosphere.</title>
        <authorList>
            <person name="Holmfeldt K."/>
            <person name="Nilsson E."/>
            <person name="Simone D."/>
            <person name="Lopez-Fernandez M."/>
            <person name="Wu X."/>
            <person name="de Brujin I."/>
            <person name="Lundin D."/>
            <person name="Andersson A."/>
            <person name="Bertilsson S."/>
            <person name="Dopson M."/>
        </authorList>
    </citation>
    <scope>NUCLEOTIDE SEQUENCE</scope>
    <source>
        <strain evidence="2">MM415A00651</strain>
        <strain evidence="1">MM415B00931</strain>
    </source>
</reference>
<sequence>MSLELVNSPYYKEMLKRNRLISFFKDDKMKCFITYFIGNGNADKYMKKYSWAVVDDEPETGDTCYVDQIISDHEEKNHKYSRIVWDMLIKHIKENYPQVKKIRWIRVKDTDKLNFCKTICKAQCCNVISVVLKNDRTPEEENDVQLILAHNGTQLKENNGTQYIEIETKCKFLTSDNECSIYDTRFDTCRKYGCDKLNKEMSQCLH</sequence>
<dbReference type="EMBL" id="MT141443">
    <property type="protein sequence ID" value="QJA61512.1"/>
    <property type="molecule type" value="Genomic_DNA"/>
</dbReference>
<evidence type="ECO:0000313" key="2">
    <source>
        <dbReference type="EMBL" id="QJA80789.1"/>
    </source>
</evidence>